<dbReference type="AlphaFoldDB" id="A0A833W348"/>
<evidence type="ECO:0000313" key="2">
    <source>
        <dbReference type="EMBL" id="KAF4138618.1"/>
    </source>
</evidence>
<gene>
    <name evidence="1" type="ORF">GN244_ATG20578</name>
    <name evidence="2" type="ORF">GN958_ATG12193</name>
</gene>
<keyword evidence="3" id="KW-1185">Reference proteome</keyword>
<name>A0A833W348_PHYIN</name>
<dbReference type="InterPro" id="IPR016024">
    <property type="entry name" value="ARM-type_fold"/>
</dbReference>
<evidence type="ECO:0000313" key="1">
    <source>
        <dbReference type="EMBL" id="KAF4027783.1"/>
    </source>
</evidence>
<sequence length="748" mass="81442">MPPLQALLLRNGNDDAHLELALLQLWATTDPEHISIELLALDDKCWRRLGMLFFASKSLVLALVAALERVAKGSSRSSDRFFQRVWQSQWRNYLHEKVVDCRTRLEREDIRSDSLSRRVFDSKFEANLVAPRLVQILTTSLRVTLTSYYDTDQRRLTAETESGKIVAGGGNDLHVDTPKVMGSIMEVVDLLLSLSTTVEWMPAIARAAAMGLHSLLSLKAHPLSGPMTTHICRSAALQHYVTWLLGDDQSAPSITGMYLKSTLEQTQSSRTPRKQQGGQHECYIELLAAAAAVAANKGRGARSSAFEDTAAMLQICRLGIASSNSNIQYSALCLLCSLLALEDASSSALSSAVRLSGILISISWLLNHSVSHIAAMAATALELIIRHSPPSDILRAVIEQGCIIIYGMLLSTSSGATKPAVAASCRSLLNWVTEEVAWQSGVVAASLQSILSSTNVLLQKNILLTLQILAQRNAAIREALKDQDVGTEALVTAIQADDEAGLSVSLLSICLNCCDKYSTLKIEGCARNTNIFQNEDSKEQQDDGRSPENGDEGEYIIQLCCADGELVKAAAALLREHTNVLRGTNSEGSQDPEGSTGRSVVIASLSKFQSSSVQHFIDLLPMAQLDAVDFLTKLQSFPTLQELLHLANTVGSAKCWHTTTSALCRVMTASNWLDIFHFASTDIRHPTLVLRCIRFGLQLHRSLGPCNTVPHLNTGKQSEADPVEKERANLATALKMAAIQMSEELFVG</sequence>
<accession>A0A833W348</accession>
<dbReference type="EMBL" id="WSZM01001292">
    <property type="protein sequence ID" value="KAF4027783.1"/>
    <property type="molecule type" value="Genomic_DNA"/>
</dbReference>
<dbReference type="EMBL" id="JAACNO010001654">
    <property type="protein sequence ID" value="KAF4138618.1"/>
    <property type="molecule type" value="Genomic_DNA"/>
</dbReference>
<dbReference type="SUPFAM" id="SSF48371">
    <property type="entry name" value="ARM repeat"/>
    <property type="match status" value="1"/>
</dbReference>
<dbReference type="Proteomes" id="UP000704712">
    <property type="component" value="Unassembled WGS sequence"/>
</dbReference>
<comment type="caution">
    <text evidence="1">The sequence shown here is derived from an EMBL/GenBank/DDBJ whole genome shotgun (WGS) entry which is preliminary data.</text>
</comment>
<proteinExistence type="predicted"/>
<protein>
    <submittedName>
        <fullName evidence="1">Uncharacterized protein</fullName>
    </submittedName>
</protein>
<dbReference type="Proteomes" id="UP000602510">
    <property type="component" value="Unassembled WGS sequence"/>
</dbReference>
<organism evidence="1 3">
    <name type="scientific">Phytophthora infestans</name>
    <name type="common">Potato late blight agent</name>
    <name type="synonym">Botrytis infestans</name>
    <dbReference type="NCBI Taxonomy" id="4787"/>
    <lineage>
        <taxon>Eukaryota</taxon>
        <taxon>Sar</taxon>
        <taxon>Stramenopiles</taxon>
        <taxon>Oomycota</taxon>
        <taxon>Peronosporomycetes</taxon>
        <taxon>Peronosporales</taxon>
        <taxon>Peronosporaceae</taxon>
        <taxon>Phytophthora</taxon>
    </lineage>
</organism>
<reference evidence="1" key="1">
    <citation type="submission" date="2020-04" db="EMBL/GenBank/DDBJ databases">
        <title>Hybrid Assembly of Korean Phytophthora infestans isolates.</title>
        <authorList>
            <person name="Prokchorchik M."/>
            <person name="Lee Y."/>
            <person name="Seo J."/>
            <person name="Cho J.-H."/>
            <person name="Park Y.-E."/>
            <person name="Jang D.-C."/>
            <person name="Im J.-S."/>
            <person name="Choi J.-G."/>
            <person name="Park H.-J."/>
            <person name="Lee G.-B."/>
            <person name="Lee Y.-G."/>
            <person name="Hong S.-Y."/>
            <person name="Cho K."/>
            <person name="Sohn K.H."/>
        </authorList>
    </citation>
    <scope>NUCLEOTIDE SEQUENCE</scope>
    <source>
        <strain evidence="1">KR_1_A1</strain>
        <strain evidence="2">KR_2_A2</strain>
    </source>
</reference>
<evidence type="ECO:0000313" key="3">
    <source>
        <dbReference type="Proteomes" id="UP000602510"/>
    </source>
</evidence>